<proteinExistence type="predicted"/>
<sequence length="168" mass="19061">MEATQITRTNWYPNQSLIITQLSGNVDSAAISRWEQSLHESLNLVEDKGTFKILVNLYGFKATDIAAHKKFRTIIPETLATYGWRTGYLDLFEEAADLKLTNNRGIQCIAAAHVHQDETKIEKYETLFGKENEHFFTNPEVAEAWIKEYPAGAGKVKVNEGLVPEFCH</sequence>
<evidence type="ECO:0000313" key="2">
    <source>
        <dbReference type="Proteomes" id="UP000514509"/>
    </source>
</evidence>
<dbReference type="Proteomes" id="UP000514509">
    <property type="component" value="Chromosome"/>
</dbReference>
<reference evidence="1 2" key="2">
    <citation type="submission" date="2020-08" db="EMBL/GenBank/DDBJ databases">
        <title>Adhaeribacter dokdonensis sp. nov., isolated from the rhizosphere of Elymus tsukushiensis, a plant native to the Dokdo Islands, Republic of Korea.</title>
        <authorList>
            <person name="Ghim S.Y."/>
        </authorList>
    </citation>
    <scope>NUCLEOTIDE SEQUENCE [LARGE SCALE GENOMIC DNA]</scope>
    <source>
        <strain evidence="1 2">KUDC8001</strain>
    </source>
</reference>
<organism evidence="1 2">
    <name type="scientific">Adhaeribacter radiodurans</name>
    <dbReference type="NCBI Taxonomy" id="2745197"/>
    <lineage>
        <taxon>Bacteria</taxon>
        <taxon>Pseudomonadati</taxon>
        <taxon>Bacteroidota</taxon>
        <taxon>Cytophagia</taxon>
        <taxon>Cytophagales</taxon>
        <taxon>Hymenobacteraceae</taxon>
        <taxon>Adhaeribacter</taxon>
    </lineage>
</organism>
<protein>
    <submittedName>
        <fullName evidence="1">Uncharacterized protein</fullName>
    </submittedName>
</protein>
<name>A0A7L7L1Q5_9BACT</name>
<gene>
    <name evidence="1" type="ORF">HUW48_01140</name>
</gene>
<dbReference type="RefSeq" id="WP_182413925.1">
    <property type="nucleotide sequence ID" value="NZ_CP055153.1"/>
</dbReference>
<accession>A0A7L7L1Q5</accession>
<dbReference type="KEGG" id="add:HUW48_01140"/>
<keyword evidence="2" id="KW-1185">Reference proteome</keyword>
<evidence type="ECO:0000313" key="1">
    <source>
        <dbReference type="EMBL" id="QMU26721.1"/>
    </source>
</evidence>
<dbReference type="EMBL" id="CP055153">
    <property type="protein sequence ID" value="QMU26721.1"/>
    <property type="molecule type" value="Genomic_DNA"/>
</dbReference>
<reference evidence="1 2" key="1">
    <citation type="submission" date="2020-06" db="EMBL/GenBank/DDBJ databases">
        <authorList>
            <person name="Hwang Y.J."/>
        </authorList>
    </citation>
    <scope>NUCLEOTIDE SEQUENCE [LARGE SCALE GENOMIC DNA]</scope>
    <source>
        <strain evidence="1 2">KUDC8001</strain>
    </source>
</reference>
<dbReference type="AlphaFoldDB" id="A0A7L7L1Q5"/>